<evidence type="ECO:0000256" key="7">
    <source>
        <dbReference type="RuleBase" id="RU361158"/>
    </source>
</evidence>
<comment type="catalytic activity">
    <reaction evidence="6">
        <text>a chalcone = a flavanone.</text>
        <dbReference type="EC" id="5.5.1.6"/>
    </reaction>
</comment>
<evidence type="ECO:0000256" key="1">
    <source>
        <dbReference type="ARBA" id="ARBA00004966"/>
    </source>
</evidence>
<keyword evidence="8" id="KW-0812">Transmembrane</keyword>
<accession>A0AA35VA09</accession>
<dbReference type="InterPro" id="IPR036298">
    <property type="entry name" value="Chalcone_isomerase_sf"/>
</dbReference>
<dbReference type="GO" id="GO:0006506">
    <property type="term" value="P:GPI anchor biosynthetic process"/>
    <property type="evidence" value="ECO:0007669"/>
    <property type="project" value="UniProtKB-KW"/>
</dbReference>
<name>A0AA35VA09_LACSI</name>
<comment type="function">
    <text evidence="5">Catalyzes the intramolecular cyclization of bicyclic chalcones into tricyclic (S)-flavanones. Responsible for the isomerization of 4,2',4',6'-tetrahydroxychalcone (also termed chalcone) into naringenin.</text>
</comment>
<sequence length="170" mass="19430">MAPPSSPTSLHIKYVVFPPSGKPPSATTTLFLVLVGGRGMEIEGNFMKFTGIGVYLEDKAILSLAVKWKGKTTVELTDSIVFFRDIITVKYHGKRPFKRVFRIQEPVFVAFSALNIAMNFHGWISFFILLHYKLPMKPDKKPYYDYVGLWYLYGLLALNLWFGSVVFHSR</sequence>
<dbReference type="Gene3D" id="3.50.70.10">
    <property type="match status" value="1"/>
</dbReference>
<keyword evidence="8" id="KW-1133">Transmembrane helix</keyword>
<feature type="transmembrane region" description="Helical" evidence="8">
    <location>
        <begin position="150"/>
        <end position="167"/>
    </location>
</feature>
<dbReference type="InterPro" id="IPR016088">
    <property type="entry name" value="Chalcone_isomerase_3-sand"/>
</dbReference>
<dbReference type="GO" id="GO:0009813">
    <property type="term" value="P:flavonoid biosynthetic process"/>
    <property type="evidence" value="ECO:0007669"/>
    <property type="project" value="UniProtKB-KW"/>
</dbReference>
<dbReference type="GO" id="GO:0045430">
    <property type="term" value="F:chalcone isomerase activity"/>
    <property type="evidence" value="ECO:0007669"/>
    <property type="project" value="UniProtKB-EC"/>
</dbReference>
<keyword evidence="4" id="KW-0284">Flavonoid biosynthesis</keyword>
<dbReference type="GO" id="GO:0000139">
    <property type="term" value="C:Golgi membrane"/>
    <property type="evidence" value="ECO:0007669"/>
    <property type="project" value="UniProtKB-SubCell"/>
</dbReference>
<dbReference type="Proteomes" id="UP001177003">
    <property type="component" value="Chromosome 0"/>
</dbReference>
<evidence type="ECO:0000256" key="2">
    <source>
        <dbReference type="ARBA" id="ARBA00007166"/>
    </source>
</evidence>
<feature type="transmembrane region" description="Helical" evidence="8">
    <location>
        <begin position="107"/>
        <end position="130"/>
    </location>
</feature>
<dbReference type="Gene3D" id="1.10.890.20">
    <property type="match status" value="1"/>
</dbReference>
<dbReference type="SUPFAM" id="SSF54626">
    <property type="entry name" value="Chalcone isomerase"/>
    <property type="match status" value="1"/>
</dbReference>
<dbReference type="Pfam" id="PF02431">
    <property type="entry name" value="Chalcone"/>
    <property type="match status" value="1"/>
</dbReference>
<protein>
    <recommendedName>
        <fullName evidence="7">Chalcone-flavonone isomerase family protein</fullName>
    </recommendedName>
</protein>
<dbReference type="InterPro" id="IPR044164">
    <property type="entry name" value="CFI"/>
</dbReference>
<dbReference type="AlphaFoldDB" id="A0AA35VA09"/>
<dbReference type="InterPro" id="IPR016089">
    <property type="entry name" value="Chalcone_isomerase_bundle_sf"/>
</dbReference>
<evidence type="ECO:0000256" key="3">
    <source>
        <dbReference type="ARBA" id="ARBA00023235"/>
    </source>
</evidence>
<evidence type="ECO:0000256" key="8">
    <source>
        <dbReference type="SAM" id="Phobius"/>
    </source>
</evidence>
<comment type="pathway">
    <text evidence="1">Secondary metabolite biosynthesis; flavonoid biosynthesis.</text>
</comment>
<evidence type="ECO:0000259" key="9">
    <source>
        <dbReference type="Pfam" id="PF02431"/>
    </source>
</evidence>
<keyword evidence="11" id="KW-1185">Reference proteome</keyword>
<evidence type="ECO:0000313" key="11">
    <source>
        <dbReference type="Proteomes" id="UP001177003"/>
    </source>
</evidence>
<evidence type="ECO:0000256" key="6">
    <source>
        <dbReference type="ARBA" id="ARBA00034056"/>
    </source>
</evidence>
<proteinExistence type="inferred from homology"/>
<gene>
    <name evidence="10" type="ORF">LSALG_LOCUS5627</name>
</gene>
<keyword evidence="3" id="KW-0413">Isomerase</keyword>
<dbReference type="PANTHER" id="PTHR28039">
    <property type="entry name" value="CHALCONE--FLAVONONE ISOMERASE 1-RELATED"/>
    <property type="match status" value="1"/>
</dbReference>
<dbReference type="EMBL" id="OX465086">
    <property type="protein sequence ID" value="CAI9264998.1"/>
    <property type="molecule type" value="Genomic_DNA"/>
</dbReference>
<feature type="domain" description="Chalcone isomerase" evidence="9">
    <location>
        <begin position="13"/>
        <end position="91"/>
    </location>
</feature>
<evidence type="ECO:0000256" key="5">
    <source>
        <dbReference type="ARBA" id="ARBA00025429"/>
    </source>
</evidence>
<reference evidence="10" key="1">
    <citation type="submission" date="2023-04" db="EMBL/GenBank/DDBJ databases">
        <authorList>
            <person name="Vijverberg K."/>
            <person name="Xiong W."/>
            <person name="Schranz E."/>
        </authorList>
    </citation>
    <scope>NUCLEOTIDE SEQUENCE</scope>
</reference>
<keyword evidence="8" id="KW-0472">Membrane</keyword>
<organism evidence="10 11">
    <name type="scientific">Lactuca saligna</name>
    <name type="common">Willowleaf lettuce</name>
    <dbReference type="NCBI Taxonomy" id="75948"/>
    <lineage>
        <taxon>Eukaryota</taxon>
        <taxon>Viridiplantae</taxon>
        <taxon>Streptophyta</taxon>
        <taxon>Embryophyta</taxon>
        <taxon>Tracheophyta</taxon>
        <taxon>Spermatophyta</taxon>
        <taxon>Magnoliopsida</taxon>
        <taxon>eudicotyledons</taxon>
        <taxon>Gunneridae</taxon>
        <taxon>Pentapetalae</taxon>
        <taxon>asterids</taxon>
        <taxon>campanulids</taxon>
        <taxon>Asterales</taxon>
        <taxon>Asteraceae</taxon>
        <taxon>Cichorioideae</taxon>
        <taxon>Cichorieae</taxon>
        <taxon>Lactucinae</taxon>
        <taxon>Lactuca</taxon>
    </lineage>
</organism>
<dbReference type="InterPro" id="IPR016087">
    <property type="entry name" value="Chalcone_isomerase"/>
</dbReference>
<evidence type="ECO:0000256" key="4">
    <source>
        <dbReference type="ARBA" id="ARBA00023241"/>
    </source>
</evidence>
<dbReference type="PANTHER" id="PTHR28039:SF8">
    <property type="entry name" value="CHALCONE--FLAVANONE ISOMERASE 1-RELATED"/>
    <property type="match status" value="1"/>
</dbReference>
<evidence type="ECO:0000313" key="10">
    <source>
        <dbReference type="EMBL" id="CAI9264998.1"/>
    </source>
</evidence>
<comment type="similarity">
    <text evidence="2 7">Belongs to the chalcone isomerase family.</text>
</comment>